<sequence>MGRSFHGFFGGGGGFGGGAGRALRVGGLALSKTCCLPGGGGFEPFRRFVIFNRLFRKYFDPADIGCVNDYAIEGS</sequence>
<proteinExistence type="predicted"/>
<organism evidence="1 2">
    <name type="scientific">Xanthomonas campestris pv. campestris (strain B100)</name>
    <dbReference type="NCBI Taxonomy" id="509169"/>
    <lineage>
        <taxon>Bacteria</taxon>
        <taxon>Pseudomonadati</taxon>
        <taxon>Pseudomonadota</taxon>
        <taxon>Gammaproteobacteria</taxon>
        <taxon>Lysobacterales</taxon>
        <taxon>Lysobacteraceae</taxon>
        <taxon>Xanthomonas</taxon>
    </lineage>
</organism>
<accession>B0RXB6</accession>
<name>B0RXB6_XANCB</name>
<gene>
    <name evidence="1" type="ORF">XCCB100_3117</name>
</gene>
<reference evidence="1 2" key="1">
    <citation type="journal article" date="2008" name="J. Biotechnol.">
        <title>The genome of Xanthomonas campestris pv. campestris B100 and its use for the reconstruction of metabolic pathways involved in xanthan biosynthesis.</title>
        <authorList>
            <person name="Vorholter F.J."/>
            <person name="Schneiker S."/>
            <person name="Goesmann A."/>
            <person name="Krause L."/>
            <person name="Bekel T."/>
            <person name="Kaiser O."/>
            <person name="Linke B."/>
            <person name="Patschkowski T."/>
            <person name="Ruckert C."/>
            <person name="Schmid J."/>
            <person name="Sidhu V.K."/>
            <person name="Sieber V."/>
            <person name="Tauch A."/>
            <person name="Watt S.A."/>
            <person name="Weisshaar B."/>
            <person name="Becker A."/>
            <person name="Niehaus K."/>
            <person name="Puhler A."/>
        </authorList>
    </citation>
    <scope>NUCLEOTIDE SEQUENCE [LARGE SCALE GENOMIC DNA]</scope>
    <source>
        <strain evidence="1 2">B100</strain>
    </source>
</reference>
<evidence type="ECO:0000313" key="1">
    <source>
        <dbReference type="EMBL" id="CAP52482.1"/>
    </source>
</evidence>
<protein>
    <submittedName>
        <fullName evidence="1">Uncharacterized protein</fullName>
    </submittedName>
</protein>
<dbReference type="HOGENOM" id="CLU_2670204_0_0_6"/>
<dbReference type="EMBL" id="AM920689">
    <property type="protein sequence ID" value="CAP52482.1"/>
    <property type="molecule type" value="Genomic_DNA"/>
</dbReference>
<evidence type="ECO:0000313" key="2">
    <source>
        <dbReference type="Proteomes" id="UP000001188"/>
    </source>
</evidence>
<dbReference type="Proteomes" id="UP000001188">
    <property type="component" value="Chromosome"/>
</dbReference>
<dbReference type="KEGG" id="xca:xcc-b100_3117"/>
<dbReference type="AlphaFoldDB" id="B0RXB6"/>